<keyword evidence="2 3" id="KW-0479">Metal-binding</keyword>
<keyword evidence="3" id="KW-0560">Oxidoreductase</keyword>
<dbReference type="Proteomes" id="UP000619265">
    <property type="component" value="Unassembled WGS sequence"/>
</dbReference>
<keyword evidence="3" id="KW-0503">Monooxygenase</keyword>
<keyword evidence="2 3" id="KW-0349">Heme</keyword>
<dbReference type="GO" id="GO:0005506">
    <property type="term" value="F:iron ion binding"/>
    <property type="evidence" value="ECO:0007669"/>
    <property type="project" value="InterPro"/>
</dbReference>
<comment type="caution">
    <text evidence="4">The sequence shown here is derived from an EMBL/GenBank/DDBJ whole genome shotgun (WGS) entry which is preliminary data.</text>
</comment>
<dbReference type="PROSITE" id="PS00086">
    <property type="entry name" value="CYTOCHROME_P450"/>
    <property type="match status" value="1"/>
</dbReference>
<dbReference type="PANTHER" id="PTHR47950:SF44">
    <property type="entry name" value="CYTOCHROME P450, FAMILY 76, SUBFAMILY C, POLYPEPTIDE 5-RELATED"/>
    <property type="match status" value="1"/>
</dbReference>
<dbReference type="SUPFAM" id="SSF48264">
    <property type="entry name" value="Cytochrome P450"/>
    <property type="match status" value="1"/>
</dbReference>
<gene>
    <name evidence="4" type="ORF">F2P56_028257</name>
</gene>
<comment type="cofactor">
    <cofactor evidence="2">
        <name>heme</name>
        <dbReference type="ChEBI" id="CHEBI:30413"/>
    </cofactor>
</comment>
<dbReference type="GO" id="GO:0016705">
    <property type="term" value="F:oxidoreductase activity, acting on paired donors, with incorporation or reduction of molecular oxygen"/>
    <property type="evidence" value="ECO:0007669"/>
    <property type="project" value="InterPro"/>
</dbReference>
<feature type="binding site" description="axial binding residue" evidence="2">
    <location>
        <position position="96"/>
    </location>
    <ligand>
        <name>heme</name>
        <dbReference type="ChEBI" id="CHEBI:30413"/>
    </ligand>
    <ligandPart>
        <name>Fe</name>
        <dbReference type="ChEBI" id="CHEBI:18248"/>
    </ligandPart>
</feature>
<dbReference type="GO" id="GO:0004497">
    <property type="term" value="F:monooxygenase activity"/>
    <property type="evidence" value="ECO:0007669"/>
    <property type="project" value="UniProtKB-KW"/>
</dbReference>
<reference evidence="4" key="1">
    <citation type="submission" date="2015-10" db="EMBL/GenBank/DDBJ databases">
        <authorList>
            <person name="Martinez-Garcia P.J."/>
            <person name="Crepeau M.W."/>
            <person name="Puiu D."/>
            <person name="Gonzalez-Ibeas D."/>
            <person name="Whalen J."/>
            <person name="Stevens K."/>
            <person name="Paul R."/>
            <person name="Butterfield T."/>
            <person name="Britton M."/>
            <person name="Reagan R."/>
            <person name="Chakraborty S."/>
            <person name="Walawage S.L."/>
            <person name="Vasquez-Gross H.A."/>
            <person name="Cardeno C."/>
            <person name="Famula R."/>
            <person name="Pratt K."/>
            <person name="Kuruganti S."/>
            <person name="Aradhya M.K."/>
            <person name="Leslie C.A."/>
            <person name="Dandekar A.M."/>
            <person name="Salzberg S.L."/>
            <person name="Wegrzyn J.L."/>
            <person name="Langley C.H."/>
            <person name="Neale D.B."/>
        </authorList>
    </citation>
    <scope>NUCLEOTIDE SEQUENCE</scope>
    <source>
        <tissue evidence="4">Leaves</tissue>
    </source>
</reference>
<reference evidence="4" key="2">
    <citation type="submission" date="2020-03" db="EMBL/GenBank/DDBJ databases">
        <title>Walnut 2.0.</title>
        <authorList>
            <person name="Marrano A."/>
            <person name="Britton M."/>
            <person name="Zimin A.V."/>
            <person name="Zaini P.A."/>
            <person name="Workman R."/>
            <person name="Puiu D."/>
            <person name="Bianco L."/>
            <person name="Allen B.J."/>
            <person name="Troggio M."/>
            <person name="Leslie C.A."/>
            <person name="Timp W."/>
            <person name="Dendekar A."/>
            <person name="Salzberg S.L."/>
            <person name="Neale D.B."/>
        </authorList>
    </citation>
    <scope>NUCLEOTIDE SEQUENCE</scope>
    <source>
        <tissue evidence="4">Leaves</tissue>
    </source>
</reference>
<dbReference type="EMBL" id="LIHL02000012">
    <property type="protein sequence ID" value="KAF5453349.1"/>
    <property type="molecule type" value="Genomic_DNA"/>
</dbReference>
<name>A0A833U571_JUGRE</name>
<dbReference type="InterPro" id="IPR036396">
    <property type="entry name" value="Cyt_P450_sf"/>
</dbReference>
<evidence type="ECO:0000256" key="1">
    <source>
        <dbReference type="ARBA" id="ARBA00010617"/>
    </source>
</evidence>
<dbReference type="InterPro" id="IPR001128">
    <property type="entry name" value="Cyt_P450"/>
</dbReference>
<dbReference type="Gene3D" id="1.10.630.10">
    <property type="entry name" value="Cytochrome P450"/>
    <property type="match status" value="1"/>
</dbReference>
<evidence type="ECO:0000256" key="3">
    <source>
        <dbReference type="RuleBase" id="RU000461"/>
    </source>
</evidence>
<keyword evidence="2 3" id="KW-0408">Iron</keyword>
<dbReference type="PRINTS" id="PR00463">
    <property type="entry name" value="EP450I"/>
</dbReference>
<organism evidence="4 5">
    <name type="scientific">Juglans regia</name>
    <name type="common">English walnut</name>
    <dbReference type="NCBI Taxonomy" id="51240"/>
    <lineage>
        <taxon>Eukaryota</taxon>
        <taxon>Viridiplantae</taxon>
        <taxon>Streptophyta</taxon>
        <taxon>Embryophyta</taxon>
        <taxon>Tracheophyta</taxon>
        <taxon>Spermatophyta</taxon>
        <taxon>Magnoliopsida</taxon>
        <taxon>eudicotyledons</taxon>
        <taxon>Gunneridae</taxon>
        <taxon>Pentapetalae</taxon>
        <taxon>rosids</taxon>
        <taxon>fabids</taxon>
        <taxon>Fagales</taxon>
        <taxon>Juglandaceae</taxon>
        <taxon>Juglans</taxon>
    </lineage>
</organism>
<proteinExistence type="inferred from homology"/>
<evidence type="ECO:0000313" key="4">
    <source>
        <dbReference type="EMBL" id="KAF5453349.1"/>
    </source>
</evidence>
<dbReference type="Gramene" id="Jr12_21170_p2">
    <property type="protein sequence ID" value="cds.Jr12_21170_p2"/>
    <property type="gene ID" value="Jr12_21170"/>
</dbReference>
<evidence type="ECO:0000256" key="2">
    <source>
        <dbReference type="PIRSR" id="PIRSR602401-1"/>
    </source>
</evidence>
<dbReference type="GO" id="GO:0020037">
    <property type="term" value="F:heme binding"/>
    <property type="evidence" value="ECO:0007669"/>
    <property type="project" value="InterPro"/>
</dbReference>
<dbReference type="InterPro" id="IPR017972">
    <property type="entry name" value="Cyt_P450_CS"/>
</dbReference>
<comment type="similarity">
    <text evidence="1 3">Belongs to the cytochrome P450 family.</text>
</comment>
<protein>
    <submittedName>
        <fullName evidence="4">Uncharacterized protein</fullName>
    </submittedName>
</protein>
<dbReference type="Pfam" id="PF00067">
    <property type="entry name" value="p450"/>
    <property type="match status" value="1"/>
</dbReference>
<dbReference type="InterPro" id="IPR002401">
    <property type="entry name" value="Cyt_P450_E_grp-I"/>
</dbReference>
<evidence type="ECO:0000313" key="5">
    <source>
        <dbReference type="Proteomes" id="UP000619265"/>
    </source>
</evidence>
<dbReference type="PANTHER" id="PTHR47950">
    <property type="entry name" value="CYTOCHROME P450, FAMILY 76, SUBFAMILY C, POLYPEPTIDE 5-RELATED"/>
    <property type="match status" value="1"/>
</dbReference>
<sequence length="145" mass="16772">MSKFTYLQAIVKESLRLHPPGPFLIPHKAETDVEMCGFIVPKNAHILVNIWAMGRDPNTWPNPTMFLPERFLEKDNINYKGRDFELIPFGAGRRICPGLPFANRMVPLMLASFIHQFHWKLADDMKPEDMDMNETFGLSLHKTEC</sequence>
<dbReference type="AlphaFoldDB" id="A0A833U571"/>
<accession>A0A833U571</accession>